<sequence>MKLRELWPVLLRLPGSPPDRVHGHLLDTSAVHLWCNIYFHRVPGELQCPHCFRTLDARDRGRPSHLSQLRCCCKSWCKSLRGPDLGHTRAPLCLLWHTGHARPNGSGVSRNILLFFGGPSLQDDGDHCDAFCQLVILEEEDENEEKSEAMEAP</sequence>
<dbReference type="Proteomes" id="UP001066276">
    <property type="component" value="Chromosome 7"/>
</dbReference>
<accession>A0AAV7P3W8</accession>
<keyword evidence="2" id="KW-1185">Reference proteome</keyword>
<dbReference type="AlphaFoldDB" id="A0AAV7P3W8"/>
<reference evidence="1" key="1">
    <citation type="journal article" date="2022" name="bioRxiv">
        <title>Sequencing and chromosome-scale assembly of the giantPleurodeles waltlgenome.</title>
        <authorList>
            <person name="Brown T."/>
            <person name="Elewa A."/>
            <person name="Iarovenko S."/>
            <person name="Subramanian E."/>
            <person name="Araus A.J."/>
            <person name="Petzold A."/>
            <person name="Susuki M."/>
            <person name="Suzuki K.-i.T."/>
            <person name="Hayashi T."/>
            <person name="Toyoda A."/>
            <person name="Oliveira C."/>
            <person name="Osipova E."/>
            <person name="Leigh N.D."/>
            <person name="Simon A."/>
            <person name="Yun M.H."/>
        </authorList>
    </citation>
    <scope>NUCLEOTIDE SEQUENCE</scope>
    <source>
        <strain evidence="1">20211129_DDA</strain>
        <tissue evidence="1">Liver</tissue>
    </source>
</reference>
<comment type="caution">
    <text evidence="1">The sequence shown here is derived from an EMBL/GenBank/DDBJ whole genome shotgun (WGS) entry which is preliminary data.</text>
</comment>
<protein>
    <submittedName>
        <fullName evidence="1">Uncharacterized protein</fullName>
    </submittedName>
</protein>
<evidence type="ECO:0000313" key="1">
    <source>
        <dbReference type="EMBL" id="KAJ1121987.1"/>
    </source>
</evidence>
<dbReference type="EMBL" id="JANPWB010000011">
    <property type="protein sequence ID" value="KAJ1121987.1"/>
    <property type="molecule type" value="Genomic_DNA"/>
</dbReference>
<proteinExistence type="predicted"/>
<evidence type="ECO:0000313" key="2">
    <source>
        <dbReference type="Proteomes" id="UP001066276"/>
    </source>
</evidence>
<organism evidence="1 2">
    <name type="scientific">Pleurodeles waltl</name>
    <name type="common">Iberian ribbed newt</name>
    <dbReference type="NCBI Taxonomy" id="8319"/>
    <lineage>
        <taxon>Eukaryota</taxon>
        <taxon>Metazoa</taxon>
        <taxon>Chordata</taxon>
        <taxon>Craniata</taxon>
        <taxon>Vertebrata</taxon>
        <taxon>Euteleostomi</taxon>
        <taxon>Amphibia</taxon>
        <taxon>Batrachia</taxon>
        <taxon>Caudata</taxon>
        <taxon>Salamandroidea</taxon>
        <taxon>Salamandridae</taxon>
        <taxon>Pleurodelinae</taxon>
        <taxon>Pleurodeles</taxon>
    </lineage>
</organism>
<gene>
    <name evidence="1" type="ORF">NDU88_000493</name>
</gene>
<name>A0AAV7P3W8_PLEWA</name>